<keyword evidence="1" id="KW-0805">Transcription regulation</keyword>
<dbReference type="SUPFAM" id="SSF46785">
    <property type="entry name" value="Winged helix' DNA-binding domain"/>
    <property type="match status" value="1"/>
</dbReference>
<sequence length="369" mass="40939">MDRTGIDRIASRDGARTLRARAISVRLESRRCMSVATSRVRARIRGHASCVDRGRRRPRFPPRSSQRCALSRVTPEGSLMALPHAKTRHDAARRVVEPIVREDRTSVQALSRALTLLEILADDDDGYRLVDLAERSGLPAPTIHRLLTTLQQRRFVTFENDKNLWRIGAQCFAVGSAFLPRRDMVALATPMLRRLRDDAGETVNVGGLDQNEVLLLHQIESKQMMRAISRPGQRSPLANTAMGKSILAWLPSARATQLVQQGLHRLTPQSIMRGTALHDALDTIRRVGYAIDNEEVAIGLRCVAAPIFNEFSEPVAAISVVGPTLRVTLDRLDDLSKRVMIAASEITTAIGGRMPADFHQLLQARVAHT</sequence>
<dbReference type="PROSITE" id="PS51078">
    <property type="entry name" value="ICLR_ED"/>
    <property type="match status" value="1"/>
</dbReference>
<dbReference type="GO" id="GO:0045892">
    <property type="term" value="P:negative regulation of DNA-templated transcription"/>
    <property type="evidence" value="ECO:0007669"/>
    <property type="project" value="TreeGrafter"/>
</dbReference>
<dbReference type="Pfam" id="PF01614">
    <property type="entry name" value="IclR_C"/>
    <property type="match status" value="1"/>
</dbReference>
<evidence type="ECO:0000256" key="2">
    <source>
        <dbReference type="ARBA" id="ARBA00023125"/>
    </source>
</evidence>
<organism evidence="6 7">
    <name type="scientific">Pararobbsia silviterrae</name>
    <dbReference type="NCBI Taxonomy" id="1792498"/>
    <lineage>
        <taxon>Bacteria</taxon>
        <taxon>Pseudomonadati</taxon>
        <taxon>Pseudomonadota</taxon>
        <taxon>Betaproteobacteria</taxon>
        <taxon>Burkholderiales</taxon>
        <taxon>Burkholderiaceae</taxon>
        <taxon>Pararobbsia</taxon>
    </lineage>
</organism>
<dbReference type="InterPro" id="IPR036390">
    <property type="entry name" value="WH_DNA-bd_sf"/>
</dbReference>
<dbReference type="Gene3D" id="1.10.10.10">
    <property type="entry name" value="Winged helix-like DNA-binding domain superfamily/Winged helix DNA-binding domain"/>
    <property type="match status" value="1"/>
</dbReference>
<dbReference type="PANTHER" id="PTHR30136:SF24">
    <property type="entry name" value="HTH-TYPE TRANSCRIPTIONAL REPRESSOR ALLR"/>
    <property type="match status" value="1"/>
</dbReference>
<dbReference type="AlphaFoldDB" id="A0A494X2R0"/>
<evidence type="ECO:0000256" key="1">
    <source>
        <dbReference type="ARBA" id="ARBA00023015"/>
    </source>
</evidence>
<evidence type="ECO:0000313" key="6">
    <source>
        <dbReference type="EMBL" id="RKP44988.1"/>
    </source>
</evidence>
<proteinExistence type="predicted"/>
<dbReference type="EMBL" id="RBZU01000018">
    <property type="protein sequence ID" value="RKP44988.1"/>
    <property type="molecule type" value="Genomic_DNA"/>
</dbReference>
<dbReference type="InterPro" id="IPR036388">
    <property type="entry name" value="WH-like_DNA-bd_sf"/>
</dbReference>
<accession>A0A494X2R0</accession>
<protein>
    <submittedName>
        <fullName evidence="6">IclR family transcriptional regulator</fullName>
    </submittedName>
</protein>
<dbReference type="InterPro" id="IPR005471">
    <property type="entry name" value="Tscrpt_reg_IclR_N"/>
</dbReference>
<feature type="domain" description="HTH iclR-type" evidence="4">
    <location>
        <begin position="107"/>
        <end position="169"/>
    </location>
</feature>
<dbReference type="PROSITE" id="PS51077">
    <property type="entry name" value="HTH_ICLR"/>
    <property type="match status" value="1"/>
</dbReference>
<name>A0A494X2R0_9BURK</name>
<evidence type="ECO:0000259" key="5">
    <source>
        <dbReference type="PROSITE" id="PS51078"/>
    </source>
</evidence>
<dbReference type="InterPro" id="IPR050707">
    <property type="entry name" value="HTH_MetabolicPath_Reg"/>
</dbReference>
<dbReference type="SMART" id="SM00346">
    <property type="entry name" value="HTH_ICLR"/>
    <property type="match status" value="1"/>
</dbReference>
<keyword evidence="2" id="KW-0238">DNA-binding</keyword>
<evidence type="ECO:0000313" key="7">
    <source>
        <dbReference type="Proteomes" id="UP000270342"/>
    </source>
</evidence>
<comment type="caution">
    <text evidence="6">The sequence shown here is derived from an EMBL/GenBank/DDBJ whole genome shotgun (WGS) entry which is preliminary data.</text>
</comment>
<keyword evidence="3" id="KW-0804">Transcription</keyword>
<dbReference type="Proteomes" id="UP000270342">
    <property type="component" value="Unassembled WGS sequence"/>
</dbReference>
<feature type="domain" description="IclR-ED" evidence="5">
    <location>
        <begin position="170"/>
        <end position="352"/>
    </location>
</feature>
<dbReference type="Pfam" id="PF09339">
    <property type="entry name" value="HTH_IclR"/>
    <property type="match status" value="1"/>
</dbReference>
<evidence type="ECO:0000259" key="4">
    <source>
        <dbReference type="PROSITE" id="PS51077"/>
    </source>
</evidence>
<dbReference type="GO" id="GO:0003677">
    <property type="term" value="F:DNA binding"/>
    <property type="evidence" value="ECO:0007669"/>
    <property type="project" value="UniProtKB-KW"/>
</dbReference>
<keyword evidence="7" id="KW-1185">Reference proteome</keyword>
<reference evidence="6 7" key="1">
    <citation type="submission" date="2018-10" db="EMBL/GenBank/DDBJ databases">
        <title>Robbsia sp. DHC34, isolated from soil.</title>
        <authorList>
            <person name="Gao Z.-H."/>
            <person name="Qiu L.-H."/>
        </authorList>
    </citation>
    <scope>NUCLEOTIDE SEQUENCE [LARGE SCALE GENOMIC DNA]</scope>
    <source>
        <strain evidence="6 7">DHC34</strain>
    </source>
</reference>
<evidence type="ECO:0000256" key="3">
    <source>
        <dbReference type="ARBA" id="ARBA00023163"/>
    </source>
</evidence>
<dbReference type="GO" id="GO:0003700">
    <property type="term" value="F:DNA-binding transcription factor activity"/>
    <property type="evidence" value="ECO:0007669"/>
    <property type="project" value="TreeGrafter"/>
</dbReference>
<dbReference type="SUPFAM" id="SSF55781">
    <property type="entry name" value="GAF domain-like"/>
    <property type="match status" value="1"/>
</dbReference>
<dbReference type="Gene3D" id="3.30.450.40">
    <property type="match status" value="1"/>
</dbReference>
<gene>
    <name evidence="6" type="ORF">D7S86_26480</name>
</gene>
<dbReference type="PANTHER" id="PTHR30136">
    <property type="entry name" value="HELIX-TURN-HELIX TRANSCRIPTIONAL REGULATOR, ICLR FAMILY"/>
    <property type="match status" value="1"/>
</dbReference>
<dbReference type="InterPro" id="IPR014757">
    <property type="entry name" value="Tscrpt_reg_IclR_C"/>
</dbReference>
<dbReference type="InterPro" id="IPR029016">
    <property type="entry name" value="GAF-like_dom_sf"/>
</dbReference>